<gene>
    <name evidence="2" type="ORF">GSOID_T00009815001</name>
</gene>
<name>E4XYN0_OIKDI</name>
<dbReference type="InterPro" id="IPR012502">
    <property type="entry name" value="WAPL_dom"/>
</dbReference>
<dbReference type="Proteomes" id="UP000001307">
    <property type="component" value="Unassembled WGS sequence"/>
</dbReference>
<dbReference type="EMBL" id="FN653341">
    <property type="protein sequence ID" value="CBY14742.1"/>
    <property type="molecule type" value="Genomic_DNA"/>
</dbReference>
<evidence type="ECO:0000313" key="3">
    <source>
        <dbReference type="Proteomes" id="UP000001307"/>
    </source>
</evidence>
<feature type="non-terminal residue" evidence="2">
    <location>
        <position position="1"/>
    </location>
</feature>
<protein>
    <recommendedName>
        <fullName evidence="1">WAPL domain-containing protein</fullName>
    </recommendedName>
</protein>
<evidence type="ECO:0000259" key="1">
    <source>
        <dbReference type="PROSITE" id="PS51271"/>
    </source>
</evidence>
<dbReference type="PROSITE" id="PS51271">
    <property type="entry name" value="WAPL"/>
    <property type="match status" value="1"/>
</dbReference>
<accession>E4XYN0</accession>
<reference evidence="2" key="1">
    <citation type="journal article" date="2010" name="Science">
        <title>Plasticity of animal genome architecture unmasked by rapid evolution of a pelagic tunicate.</title>
        <authorList>
            <person name="Denoeud F."/>
            <person name="Henriet S."/>
            <person name="Mungpakdee S."/>
            <person name="Aury J.M."/>
            <person name="Da Silva C."/>
            <person name="Brinkmann H."/>
            <person name="Mikhaleva J."/>
            <person name="Olsen L.C."/>
            <person name="Jubin C."/>
            <person name="Canestro C."/>
            <person name="Bouquet J.M."/>
            <person name="Danks G."/>
            <person name="Poulain J."/>
            <person name="Campsteijn C."/>
            <person name="Adamski M."/>
            <person name="Cross I."/>
            <person name="Yadetie F."/>
            <person name="Muffato M."/>
            <person name="Louis A."/>
            <person name="Butcher S."/>
            <person name="Tsagkogeorga G."/>
            <person name="Konrad A."/>
            <person name="Singh S."/>
            <person name="Jensen M.F."/>
            <person name="Cong E.H."/>
            <person name="Eikeseth-Otteraa H."/>
            <person name="Noel B."/>
            <person name="Anthouard V."/>
            <person name="Porcel B.M."/>
            <person name="Kachouri-Lafond R."/>
            <person name="Nishino A."/>
            <person name="Ugolini M."/>
            <person name="Chourrout P."/>
            <person name="Nishida H."/>
            <person name="Aasland R."/>
            <person name="Huzurbazar S."/>
            <person name="Westhof E."/>
            <person name="Delsuc F."/>
            <person name="Lehrach H."/>
            <person name="Reinhardt R."/>
            <person name="Weissenbach J."/>
            <person name="Roy S.W."/>
            <person name="Artiguenave F."/>
            <person name="Postlethwait J.H."/>
            <person name="Manak J.R."/>
            <person name="Thompson E.M."/>
            <person name="Jaillon O."/>
            <person name="Du Pasquier L."/>
            <person name="Boudinot P."/>
            <person name="Liberles D.A."/>
            <person name="Volff J.N."/>
            <person name="Philippe H."/>
            <person name="Lenhard B."/>
            <person name="Roest Crollius H."/>
            <person name="Wincker P."/>
            <person name="Chourrout D."/>
        </authorList>
    </citation>
    <scope>NUCLEOTIDE SEQUENCE [LARGE SCALE GENOMIC DNA]</scope>
</reference>
<keyword evidence="3" id="KW-1185">Reference proteome</keyword>
<evidence type="ECO:0000313" key="2">
    <source>
        <dbReference type="EMBL" id="CBY14742.1"/>
    </source>
</evidence>
<sequence length="95" mass="10636">EDEQQQLGKMVNKADAHVKGCMTVAYCAIMVAKLIQANQFILDDVREYLADGAIKYSIQCFDEVDNILKLSGKEDDVSAQYMKEARAIFATNNLN</sequence>
<proteinExistence type="predicted"/>
<organism evidence="2">
    <name type="scientific">Oikopleura dioica</name>
    <name type="common">Tunicate</name>
    <dbReference type="NCBI Taxonomy" id="34765"/>
    <lineage>
        <taxon>Eukaryota</taxon>
        <taxon>Metazoa</taxon>
        <taxon>Chordata</taxon>
        <taxon>Tunicata</taxon>
        <taxon>Appendicularia</taxon>
        <taxon>Copelata</taxon>
        <taxon>Oikopleuridae</taxon>
        <taxon>Oikopleura</taxon>
    </lineage>
</organism>
<feature type="domain" description="WAPL" evidence="1">
    <location>
        <begin position="1"/>
        <end position="71"/>
    </location>
</feature>
<dbReference type="InParanoid" id="E4XYN0"/>
<dbReference type="AlphaFoldDB" id="E4XYN0"/>